<keyword evidence="3" id="KW-1185">Reference proteome</keyword>
<accession>A0ABS7CMH7</accession>
<dbReference type="InterPro" id="IPR027051">
    <property type="entry name" value="XdhC_Rossmann_dom"/>
</dbReference>
<protein>
    <submittedName>
        <fullName evidence="2">XdhC family protein</fullName>
    </submittedName>
</protein>
<feature type="non-terminal residue" evidence="2">
    <location>
        <position position="124"/>
    </location>
</feature>
<dbReference type="Pfam" id="PF13478">
    <property type="entry name" value="XdhC_C"/>
    <property type="match status" value="1"/>
</dbReference>
<dbReference type="PANTHER" id="PTHR30388">
    <property type="entry name" value="ALDEHYDE OXIDOREDUCTASE MOLYBDENUM COFACTOR ASSEMBLY PROTEIN"/>
    <property type="match status" value="1"/>
</dbReference>
<proteinExistence type="predicted"/>
<feature type="domain" description="XdhC Rossmann" evidence="1">
    <location>
        <begin position="9"/>
        <end position="115"/>
    </location>
</feature>
<gene>
    <name evidence="2" type="ORF">K0U00_49475</name>
</gene>
<dbReference type="Gene3D" id="3.40.50.720">
    <property type="entry name" value="NAD(P)-binding Rossmann-like Domain"/>
    <property type="match status" value="1"/>
</dbReference>
<dbReference type="InterPro" id="IPR052698">
    <property type="entry name" value="MoCofactor_Util/Proc"/>
</dbReference>
<evidence type="ECO:0000313" key="2">
    <source>
        <dbReference type="EMBL" id="MBW7462108.1"/>
    </source>
</evidence>
<feature type="non-terminal residue" evidence="2">
    <location>
        <position position="1"/>
    </location>
</feature>
<comment type="caution">
    <text evidence="2">The sequence shown here is derived from an EMBL/GenBank/DDBJ whole genome shotgun (WGS) entry which is preliminary data.</text>
</comment>
<evidence type="ECO:0000259" key="1">
    <source>
        <dbReference type="Pfam" id="PF13478"/>
    </source>
</evidence>
<dbReference type="PANTHER" id="PTHR30388:SF6">
    <property type="entry name" value="XANTHINE DEHYDROGENASE SUBUNIT A-RELATED"/>
    <property type="match status" value="1"/>
</dbReference>
<reference evidence="2 3" key="1">
    <citation type="submission" date="2021-07" db="EMBL/GenBank/DDBJ databases">
        <title>Paenibacillus radiodurans sp. nov., isolated from the southeastern edge of Tengger Desert.</title>
        <authorList>
            <person name="Zhang G."/>
        </authorList>
    </citation>
    <scope>NUCLEOTIDE SEQUENCE [LARGE SCALE GENOMIC DNA]</scope>
    <source>
        <strain evidence="2 3">CCM 7311</strain>
    </source>
</reference>
<evidence type="ECO:0000313" key="3">
    <source>
        <dbReference type="Proteomes" id="UP001519887"/>
    </source>
</evidence>
<organism evidence="2 3">
    <name type="scientific">Paenibacillus sepulcri</name>
    <dbReference type="NCBI Taxonomy" id="359917"/>
    <lineage>
        <taxon>Bacteria</taxon>
        <taxon>Bacillati</taxon>
        <taxon>Bacillota</taxon>
        <taxon>Bacilli</taxon>
        <taxon>Bacillales</taxon>
        <taxon>Paenibacillaceae</taxon>
        <taxon>Paenibacillus</taxon>
    </lineage>
</organism>
<sequence length="124" mass="14083">EAITPRPELIIVGVGDDARLLCSMAAMLQWRVSILYHLTDKASKERFPEADDIRIIPRLGFEQADIRGKYVVVMSHNLELDREAVRKLLTGDVVYLGLVGSKYRLEHILAHIRAQDRNFDSGLL</sequence>
<name>A0ABS7CMH7_9BACL</name>
<dbReference type="EMBL" id="JAHZIK010003589">
    <property type="protein sequence ID" value="MBW7462108.1"/>
    <property type="molecule type" value="Genomic_DNA"/>
</dbReference>
<dbReference type="Proteomes" id="UP001519887">
    <property type="component" value="Unassembled WGS sequence"/>
</dbReference>